<evidence type="ECO:0000256" key="4">
    <source>
        <dbReference type="ARBA" id="ARBA00022553"/>
    </source>
</evidence>
<dbReference type="FunFam" id="3.40.50.300:FF:000483">
    <property type="entry name" value="Sensor histidine kinase KdpD"/>
    <property type="match status" value="1"/>
</dbReference>
<feature type="transmembrane region" description="Helical" evidence="14">
    <location>
        <begin position="406"/>
        <end position="423"/>
    </location>
</feature>
<evidence type="ECO:0000259" key="15">
    <source>
        <dbReference type="PROSITE" id="PS50109"/>
    </source>
</evidence>
<dbReference type="GO" id="GO:0000155">
    <property type="term" value="F:phosphorelay sensor kinase activity"/>
    <property type="evidence" value="ECO:0007669"/>
    <property type="project" value="InterPro"/>
</dbReference>
<dbReference type="InterPro" id="IPR029016">
    <property type="entry name" value="GAF-like_dom_sf"/>
</dbReference>
<reference evidence="17" key="1">
    <citation type="submission" date="2014-07" db="EMBL/GenBank/DDBJ databases">
        <authorList>
            <person name="Monot Marc"/>
        </authorList>
    </citation>
    <scope>NUCLEOTIDE SEQUENCE</scope>
    <source>
        <strain evidence="16">7032994</strain>
    </source>
</reference>
<dbReference type="Gene3D" id="3.40.50.300">
    <property type="entry name" value="P-loop containing nucleotide triphosphate hydrolases"/>
    <property type="match status" value="1"/>
</dbReference>
<dbReference type="Pfam" id="PF13493">
    <property type="entry name" value="DUF4118"/>
    <property type="match status" value="1"/>
</dbReference>
<evidence type="ECO:0000256" key="11">
    <source>
        <dbReference type="ARBA" id="ARBA00023012"/>
    </source>
</evidence>
<dbReference type="AlphaFoldDB" id="A0A069AHS9"/>
<dbReference type="Pfam" id="PF02702">
    <property type="entry name" value="KdpD"/>
    <property type="match status" value="1"/>
</dbReference>
<dbReference type="InterPro" id="IPR036097">
    <property type="entry name" value="HisK_dim/P_sf"/>
</dbReference>
<evidence type="ECO:0000256" key="5">
    <source>
        <dbReference type="ARBA" id="ARBA00022679"/>
    </source>
</evidence>
<dbReference type="Pfam" id="PF02518">
    <property type="entry name" value="HATPase_c"/>
    <property type="match status" value="1"/>
</dbReference>
<dbReference type="InterPro" id="IPR003852">
    <property type="entry name" value="Sig_transdc_His_kinase_KdpD_N"/>
</dbReference>
<sequence length="900" mass="101578">MDRPNPDILLEKIKNEEEKLSRGQLKIFFGYAAGVGKTYSMLESAQNLKKVGVDVVVGYIEPHTRPETLALLDGLEILPVKEIEYKSIKLKEFDLDAALERKPEVILVDEFAHSNVAGLRHTKRWQDIEELLLAGINVYTTVNVQHLESLNDIVEIITNVSVKETIPDKFLDTNTQLELIDVEPDVLLERFNEGKIYKKEQATRAKNNFFIKDNLVALREIALRKTAERVNKEVQMTRLSKGDVTVIPTSDTLLACISPSPSSAKVIRTASRISDSTFAKWIALYVETPNTARLPFDEQKQLQNNLKLAKKLGGEIIVLHGENIIEQILRIAKLRNVTKIVIGRNHSSNKRFSKKFKKDIVDKLIDEVDYIDIHIIPYKFASDVKYKPKKDKSSIKSKFKISKVDFIKLIFITLMISILAYAVQSMGFIRENILLIYMLGVVLVSMWTKGYSTGIISSVFNIVLLNYFFTAPLYTLSIADSNYIVTLVVFSIVGIITSTLTSKIQHEAETAAKREENTKMIYQIIKGFLRLSNKDDIVNKGIELLSLSLSRDVICYLNVDKHNKSKLYKKNTNNKDKNDLDSEDEKAVASWVLSNSTVAGNDTDTLPGSKGYYIPIVGMNLTLGVVGISCIDSKLDTEDISLIETIIAQMAIALDREILSEAKENTNLEIERERLRSNLLRAVSHDLRTPLAGISGAVSTIIKNKGTIGQDIIDELLSGVYEDTQWLIRLVENLLSMTKIDEGKLEVKKHSELVEEIISEALQKIKKRIENALIDINIPEQILFVPMDAKLIEQVLINLIDNSLKYSKEDCKIEINVYEKDDYVWFEVSDNGPGISKELKKHIFDRFFTGEEGAKDSRKGVGLGLSICKSIIQAHKGEIMVENNKDKGSTFKFSLPKENE</sequence>
<evidence type="ECO:0000256" key="6">
    <source>
        <dbReference type="ARBA" id="ARBA00022692"/>
    </source>
</evidence>
<dbReference type="InterPro" id="IPR038318">
    <property type="entry name" value="KdpD_sf"/>
</dbReference>
<dbReference type="InterPro" id="IPR003594">
    <property type="entry name" value="HATPase_dom"/>
</dbReference>
<dbReference type="PANTHER" id="PTHR45569:SF1">
    <property type="entry name" value="SENSOR PROTEIN KDPD"/>
    <property type="match status" value="1"/>
</dbReference>
<evidence type="ECO:0000313" key="16">
    <source>
        <dbReference type="EMBL" id="CDS87056.1"/>
    </source>
</evidence>
<dbReference type="GO" id="GO:0005737">
    <property type="term" value="C:cytoplasm"/>
    <property type="evidence" value="ECO:0007669"/>
    <property type="project" value="UniProtKB-ARBA"/>
</dbReference>
<dbReference type="InterPro" id="IPR005467">
    <property type="entry name" value="His_kinase_dom"/>
</dbReference>
<evidence type="ECO:0000256" key="9">
    <source>
        <dbReference type="ARBA" id="ARBA00022840"/>
    </source>
</evidence>
<evidence type="ECO:0000256" key="8">
    <source>
        <dbReference type="ARBA" id="ARBA00022777"/>
    </source>
</evidence>
<dbReference type="CDD" id="cd00082">
    <property type="entry name" value="HisKA"/>
    <property type="match status" value="1"/>
</dbReference>
<evidence type="ECO:0000256" key="12">
    <source>
        <dbReference type="ARBA" id="ARBA00023136"/>
    </source>
</evidence>
<comment type="subcellular location">
    <subcellularLocation>
        <location evidence="2">Membrane</location>
        <topology evidence="2">Multi-pass membrane protein</topology>
    </subcellularLocation>
</comment>
<feature type="transmembrane region" description="Helical" evidence="14">
    <location>
        <begin position="429"/>
        <end position="447"/>
    </location>
</feature>
<gene>
    <name evidence="17" type="primary">kdpD</name>
    <name evidence="17" type="ORF">BN1096_630009</name>
    <name evidence="16" type="ORF">BN1097_620009</name>
</gene>
<dbReference type="SMART" id="SM00388">
    <property type="entry name" value="HisKA"/>
    <property type="match status" value="1"/>
</dbReference>
<name>A0A069AHS9_CLODI</name>
<dbReference type="GO" id="GO:0005886">
    <property type="term" value="C:plasma membrane"/>
    <property type="evidence" value="ECO:0007669"/>
    <property type="project" value="TreeGrafter"/>
</dbReference>
<keyword evidence="11" id="KW-0902">Two-component regulatory system</keyword>
<protein>
    <recommendedName>
        <fullName evidence="3">histidine kinase</fullName>
        <ecNumber evidence="3">2.7.13.3</ecNumber>
    </recommendedName>
</protein>
<dbReference type="PRINTS" id="PR00344">
    <property type="entry name" value="BCTRLSENSOR"/>
</dbReference>
<dbReference type="InterPro" id="IPR003661">
    <property type="entry name" value="HisK_dim/P_dom"/>
</dbReference>
<dbReference type="Gene3D" id="1.10.287.130">
    <property type="match status" value="1"/>
</dbReference>
<keyword evidence="5 17" id="KW-0808">Transferase</keyword>
<keyword evidence="7" id="KW-0547">Nucleotide-binding</keyword>
<dbReference type="SUPFAM" id="SSF52402">
    <property type="entry name" value="Adenine nucleotide alpha hydrolases-like"/>
    <property type="match status" value="1"/>
</dbReference>
<dbReference type="CDD" id="cd00075">
    <property type="entry name" value="HATPase"/>
    <property type="match status" value="1"/>
</dbReference>
<dbReference type="EMBL" id="LK932517">
    <property type="protein sequence ID" value="CDS87742.1"/>
    <property type="molecule type" value="Genomic_DNA"/>
</dbReference>
<dbReference type="InterPro" id="IPR025201">
    <property type="entry name" value="KdpD_TM"/>
</dbReference>
<evidence type="ECO:0000256" key="13">
    <source>
        <dbReference type="ARBA" id="ARBA00057300"/>
    </source>
</evidence>
<comment type="function">
    <text evidence="13">Member of the two-component regulatory system KdpD/KdpE involved in the regulation of the kdp operon. KdpD may function as a membrane-associated protein kinase that phosphorylates KdpE in response to environmental signals.</text>
</comment>
<keyword evidence="12 14" id="KW-0472">Membrane</keyword>
<proteinExistence type="predicted"/>
<evidence type="ECO:0000256" key="10">
    <source>
        <dbReference type="ARBA" id="ARBA00022989"/>
    </source>
</evidence>
<evidence type="ECO:0000313" key="17">
    <source>
        <dbReference type="EMBL" id="CDS87742.1"/>
    </source>
</evidence>
<comment type="catalytic activity">
    <reaction evidence="1">
        <text>ATP + protein L-histidine = ADP + protein N-phospho-L-histidine.</text>
        <dbReference type="EC" id="2.7.13.3"/>
    </reaction>
</comment>
<evidence type="ECO:0000256" key="14">
    <source>
        <dbReference type="SAM" id="Phobius"/>
    </source>
</evidence>
<dbReference type="SMART" id="SM00387">
    <property type="entry name" value="HATPase_c"/>
    <property type="match status" value="1"/>
</dbReference>
<keyword evidence="4" id="KW-0597">Phosphoprotein</keyword>
<dbReference type="Gene3D" id="3.30.565.10">
    <property type="entry name" value="Histidine kinase-like ATPase, C-terminal domain"/>
    <property type="match status" value="1"/>
</dbReference>
<feature type="transmembrane region" description="Helical" evidence="14">
    <location>
        <begin position="483"/>
        <end position="504"/>
    </location>
</feature>
<keyword evidence="9" id="KW-0067">ATP-binding</keyword>
<dbReference type="GO" id="GO:0042802">
    <property type="term" value="F:identical protein binding"/>
    <property type="evidence" value="ECO:0007669"/>
    <property type="project" value="UniProtKB-ARBA"/>
</dbReference>
<dbReference type="Gene3D" id="3.30.450.40">
    <property type="match status" value="1"/>
</dbReference>
<keyword evidence="10 14" id="KW-1133">Transmembrane helix</keyword>
<keyword evidence="8 17" id="KW-0418">Kinase</keyword>
<dbReference type="EC" id="2.7.13.3" evidence="3"/>
<dbReference type="CDD" id="cd01987">
    <property type="entry name" value="USP_KdpD-like"/>
    <property type="match status" value="1"/>
</dbReference>
<dbReference type="EMBL" id="LK932401">
    <property type="protein sequence ID" value="CDS87056.1"/>
    <property type="molecule type" value="Genomic_DNA"/>
</dbReference>
<dbReference type="Gene3D" id="1.20.120.620">
    <property type="entry name" value="Backbone structure of the membrane domain of e. Coli histidine kinase receptor kdpd"/>
    <property type="match status" value="1"/>
</dbReference>
<dbReference type="InterPro" id="IPR036890">
    <property type="entry name" value="HATPase_C_sf"/>
</dbReference>
<dbReference type="InterPro" id="IPR004358">
    <property type="entry name" value="Sig_transdc_His_kin-like_C"/>
</dbReference>
<dbReference type="GO" id="GO:0005524">
    <property type="term" value="F:ATP binding"/>
    <property type="evidence" value="ECO:0007669"/>
    <property type="project" value="UniProtKB-KW"/>
</dbReference>
<feature type="domain" description="Histidine kinase" evidence="15">
    <location>
        <begin position="682"/>
        <end position="899"/>
    </location>
</feature>
<evidence type="ECO:0000256" key="3">
    <source>
        <dbReference type="ARBA" id="ARBA00012438"/>
    </source>
</evidence>
<dbReference type="FunFam" id="3.30.565.10:FF:000042">
    <property type="entry name" value="Two-component sensor histidine kinase KdpD"/>
    <property type="match status" value="1"/>
</dbReference>
<dbReference type="SUPFAM" id="SSF55874">
    <property type="entry name" value="ATPase domain of HSP90 chaperone/DNA topoisomerase II/histidine kinase"/>
    <property type="match status" value="1"/>
</dbReference>
<organism evidence="17">
    <name type="scientific">Clostridioides difficile</name>
    <name type="common">Peptoclostridium difficile</name>
    <dbReference type="NCBI Taxonomy" id="1496"/>
    <lineage>
        <taxon>Bacteria</taxon>
        <taxon>Bacillati</taxon>
        <taxon>Bacillota</taxon>
        <taxon>Clostridia</taxon>
        <taxon>Peptostreptococcales</taxon>
        <taxon>Peptostreptococcaceae</taxon>
        <taxon>Clostridioides</taxon>
    </lineage>
</organism>
<feature type="transmembrane region" description="Helical" evidence="14">
    <location>
        <begin position="459"/>
        <end position="477"/>
    </location>
</feature>
<accession>A0A069AHS9</accession>
<dbReference type="SUPFAM" id="SSF47384">
    <property type="entry name" value="Homodimeric domain of signal transducing histidine kinase"/>
    <property type="match status" value="1"/>
</dbReference>
<dbReference type="RefSeq" id="WP_021366764.1">
    <property type="nucleotide sequence ID" value="NZ_BBYB01000003.1"/>
</dbReference>
<keyword evidence="6 14" id="KW-0812">Transmembrane</keyword>
<dbReference type="InterPro" id="IPR052023">
    <property type="entry name" value="Histidine_kinase_KdpD"/>
</dbReference>
<evidence type="ECO:0000256" key="7">
    <source>
        <dbReference type="ARBA" id="ARBA00022741"/>
    </source>
</evidence>
<dbReference type="InterPro" id="IPR027417">
    <property type="entry name" value="P-loop_NTPase"/>
</dbReference>
<dbReference type="Pfam" id="PF00512">
    <property type="entry name" value="HisKA"/>
    <property type="match status" value="1"/>
</dbReference>
<evidence type="ECO:0000256" key="2">
    <source>
        <dbReference type="ARBA" id="ARBA00004141"/>
    </source>
</evidence>
<evidence type="ECO:0000256" key="1">
    <source>
        <dbReference type="ARBA" id="ARBA00000085"/>
    </source>
</evidence>
<dbReference type="PROSITE" id="PS50109">
    <property type="entry name" value="HIS_KIN"/>
    <property type="match status" value="1"/>
</dbReference>
<dbReference type="PANTHER" id="PTHR45569">
    <property type="entry name" value="SENSOR PROTEIN KDPD"/>
    <property type="match status" value="1"/>
</dbReference>